<dbReference type="PANTHER" id="PTHR43199:SF1">
    <property type="entry name" value="GLUTATHIONE HYDROLASE PROENZYME"/>
    <property type="match status" value="1"/>
</dbReference>
<protein>
    <submittedName>
        <fullName evidence="2">Uncharacterized protein</fullName>
    </submittedName>
</protein>
<dbReference type="EMBL" id="FUIG01000040">
    <property type="protein sequence ID" value="SJM32850.1"/>
    <property type="molecule type" value="Genomic_DNA"/>
</dbReference>
<dbReference type="SUPFAM" id="SSF56235">
    <property type="entry name" value="N-terminal nucleophile aminohydrolases (Ntn hydrolases)"/>
    <property type="match status" value="1"/>
</dbReference>
<comment type="similarity">
    <text evidence="1">Belongs to the gamma-glutamyltransferase family.</text>
</comment>
<evidence type="ECO:0000256" key="1">
    <source>
        <dbReference type="ARBA" id="ARBA00009381"/>
    </source>
</evidence>
<dbReference type="Pfam" id="PF01019">
    <property type="entry name" value="G_glu_transpept"/>
    <property type="match status" value="1"/>
</dbReference>
<dbReference type="PANTHER" id="PTHR43199">
    <property type="entry name" value="GLUTATHIONE HYDROLASE"/>
    <property type="match status" value="1"/>
</dbReference>
<keyword evidence="3" id="KW-1185">Reference proteome</keyword>
<organism evidence="2 3">
    <name type="scientific">Mesorhizobium delmotii</name>
    <dbReference type="NCBI Taxonomy" id="1631247"/>
    <lineage>
        <taxon>Bacteria</taxon>
        <taxon>Pseudomonadati</taxon>
        <taxon>Pseudomonadota</taxon>
        <taxon>Alphaproteobacteria</taxon>
        <taxon>Hyphomicrobiales</taxon>
        <taxon>Phyllobacteriaceae</taxon>
        <taxon>Mesorhizobium</taxon>
    </lineage>
</organism>
<name>A0A2P9ANW5_9HYPH</name>
<dbReference type="InterPro" id="IPR029055">
    <property type="entry name" value="Ntn_hydrolases_N"/>
</dbReference>
<reference evidence="3" key="1">
    <citation type="submission" date="2016-12" db="EMBL/GenBank/DDBJ databases">
        <authorList>
            <person name="Brunel B."/>
        </authorList>
    </citation>
    <scope>NUCLEOTIDE SEQUENCE [LARGE SCALE GENOMIC DNA]</scope>
</reference>
<proteinExistence type="inferred from homology"/>
<dbReference type="InterPro" id="IPR051792">
    <property type="entry name" value="GGT_bact"/>
</dbReference>
<evidence type="ECO:0000313" key="3">
    <source>
        <dbReference type="Proteomes" id="UP000245698"/>
    </source>
</evidence>
<sequence length="115" mass="11471">MRLPGGGAVAAGAPAAATTEAGAEMLRQGGTAADAAVAAALALCVADPANASLLERCHIVLRTREGRFAAIDGASAIPSCLPETLGTGPLVTLRSRACRRGSKDPMQSMAGCRLL</sequence>
<accession>A0A2P9ANW5</accession>
<evidence type="ECO:0000313" key="2">
    <source>
        <dbReference type="EMBL" id="SJM32850.1"/>
    </source>
</evidence>
<gene>
    <name evidence="2" type="ORF">BQ8482_320002</name>
</gene>
<dbReference type="Proteomes" id="UP000245698">
    <property type="component" value="Unassembled WGS sequence"/>
</dbReference>
<dbReference type="AlphaFoldDB" id="A0A2P9ANW5"/>